<dbReference type="AlphaFoldDB" id="A7I7E3"/>
<dbReference type="HOGENOM" id="CLU_2353196_0_0_2"/>
<dbReference type="Proteomes" id="UP000002408">
    <property type="component" value="Chromosome"/>
</dbReference>
<name>A7I7E3_METB6</name>
<keyword evidence="2" id="KW-1185">Reference proteome</keyword>
<evidence type="ECO:0000313" key="2">
    <source>
        <dbReference type="Proteomes" id="UP000002408"/>
    </source>
</evidence>
<dbReference type="KEGG" id="mbn:Mboo_1136"/>
<accession>A7I7E3</accession>
<reference evidence="2" key="1">
    <citation type="journal article" date="2015" name="Microbiology">
        <title>Genome of Methanoregula boonei 6A8 reveals adaptations to oligotrophic peatland environments.</title>
        <authorList>
            <person name="Braeuer S."/>
            <person name="Cadillo-Quiroz H."/>
            <person name="Kyrpides N."/>
            <person name="Woyke T."/>
            <person name="Goodwin L."/>
            <person name="Detter C."/>
            <person name="Podell S."/>
            <person name="Yavitt J.B."/>
            <person name="Zinder S.H."/>
        </authorList>
    </citation>
    <scope>NUCLEOTIDE SEQUENCE [LARGE SCALE GENOMIC DNA]</scope>
    <source>
        <strain evidence="2">DSM 21154 / JCM 14090 / 6A8</strain>
    </source>
</reference>
<organism evidence="1 2">
    <name type="scientific">Methanoregula boonei (strain DSM 21154 / JCM 14090 / 6A8)</name>
    <dbReference type="NCBI Taxonomy" id="456442"/>
    <lineage>
        <taxon>Archaea</taxon>
        <taxon>Methanobacteriati</taxon>
        <taxon>Methanobacteriota</taxon>
        <taxon>Stenosarchaea group</taxon>
        <taxon>Methanomicrobia</taxon>
        <taxon>Methanomicrobiales</taxon>
        <taxon>Methanoregulaceae</taxon>
        <taxon>Methanoregula</taxon>
    </lineage>
</organism>
<evidence type="ECO:0000313" key="1">
    <source>
        <dbReference type="EMBL" id="ABS55654.1"/>
    </source>
</evidence>
<proteinExistence type="predicted"/>
<sequence>MANKSIYCPYFHANRNGRFYGLIFPQTPRKNAYPISSQAMEISARQYGTPDAVAFHRKNPEEKPGQYVPAHKIVLPIITGDPRVLSNKKNCPYPNV</sequence>
<protein>
    <submittedName>
        <fullName evidence="1">Uncharacterized protein</fullName>
    </submittedName>
</protein>
<gene>
    <name evidence="1" type="ordered locus">Mboo_1136</name>
</gene>
<dbReference type="EMBL" id="CP000780">
    <property type="protein sequence ID" value="ABS55654.1"/>
    <property type="molecule type" value="Genomic_DNA"/>
</dbReference>